<dbReference type="Proteomes" id="UP001287356">
    <property type="component" value="Unassembled WGS sequence"/>
</dbReference>
<dbReference type="EMBL" id="JAULSN010000003">
    <property type="protein sequence ID" value="KAK3375850.1"/>
    <property type="molecule type" value="Genomic_DNA"/>
</dbReference>
<keyword evidence="2" id="KW-1185">Reference proteome</keyword>
<gene>
    <name evidence="1" type="ORF">B0T24DRAFT_617163</name>
</gene>
<dbReference type="AlphaFoldDB" id="A0AAE0KGL8"/>
<sequence>MIIARYSDRLKSMADKIKSLDAMRGAVNQLLNLHIDYLPGSKKDIGKVELERYTKHDTALLILQILEDRLILVRIEHVTSSICSALFSVRKLVVVDPDIDAASLSAAVKIV</sequence>
<organism evidence="1 2">
    <name type="scientific">Lasiosphaeria ovina</name>
    <dbReference type="NCBI Taxonomy" id="92902"/>
    <lineage>
        <taxon>Eukaryota</taxon>
        <taxon>Fungi</taxon>
        <taxon>Dikarya</taxon>
        <taxon>Ascomycota</taxon>
        <taxon>Pezizomycotina</taxon>
        <taxon>Sordariomycetes</taxon>
        <taxon>Sordariomycetidae</taxon>
        <taxon>Sordariales</taxon>
        <taxon>Lasiosphaeriaceae</taxon>
        <taxon>Lasiosphaeria</taxon>
    </lineage>
</organism>
<accession>A0AAE0KGL8</accession>
<protein>
    <submittedName>
        <fullName evidence="1">Uncharacterized protein</fullName>
    </submittedName>
</protein>
<comment type="caution">
    <text evidence="1">The sequence shown here is derived from an EMBL/GenBank/DDBJ whole genome shotgun (WGS) entry which is preliminary data.</text>
</comment>
<name>A0AAE0KGL8_9PEZI</name>
<evidence type="ECO:0000313" key="1">
    <source>
        <dbReference type="EMBL" id="KAK3375850.1"/>
    </source>
</evidence>
<proteinExistence type="predicted"/>
<reference evidence="1" key="1">
    <citation type="journal article" date="2023" name="Mol. Phylogenet. Evol.">
        <title>Genome-scale phylogeny and comparative genomics of the fungal order Sordariales.</title>
        <authorList>
            <person name="Hensen N."/>
            <person name="Bonometti L."/>
            <person name="Westerberg I."/>
            <person name="Brannstrom I.O."/>
            <person name="Guillou S."/>
            <person name="Cros-Aarteil S."/>
            <person name="Calhoun S."/>
            <person name="Haridas S."/>
            <person name="Kuo A."/>
            <person name="Mondo S."/>
            <person name="Pangilinan J."/>
            <person name="Riley R."/>
            <person name="LaButti K."/>
            <person name="Andreopoulos B."/>
            <person name="Lipzen A."/>
            <person name="Chen C."/>
            <person name="Yan M."/>
            <person name="Daum C."/>
            <person name="Ng V."/>
            <person name="Clum A."/>
            <person name="Steindorff A."/>
            <person name="Ohm R.A."/>
            <person name="Martin F."/>
            <person name="Silar P."/>
            <person name="Natvig D.O."/>
            <person name="Lalanne C."/>
            <person name="Gautier V."/>
            <person name="Ament-Velasquez S.L."/>
            <person name="Kruys A."/>
            <person name="Hutchinson M.I."/>
            <person name="Powell A.J."/>
            <person name="Barry K."/>
            <person name="Miller A.N."/>
            <person name="Grigoriev I.V."/>
            <person name="Debuchy R."/>
            <person name="Gladieux P."/>
            <person name="Hiltunen Thoren M."/>
            <person name="Johannesson H."/>
        </authorList>
    </citation>
    <scope>NUCLEOTIDE SEQUENCE</scope>
    <source>
        <strain evidence="1">CBS 958.72</strain>
    </source>
</reference>
<evidence type="ECO:0000313" key="2">
    <source>
        <dbReference type="Proteomes" id="UP001287356"/>
    </source>
</evidence>
<reference evidence="1" key="2">
    <citation type="submission" date="2023-06" db="EMBL/GenBank/DDBJ databases">
        <authorList>
            <consortium name="Lawrence Berkeley National Laboratory"/>
            <person name="Haridas S."/>
            <person name="Hensen N."/>
            <person name="Bonometti L."/>
            <person name="Westerberg I."/>
            <person name="Brannstrom I.O."/>
            <person name="Guillou S."/>
            <person name="Cros-Aarteil S."/>
            <person name="Calhoun S."/>
            <person name="Kuo A."/>
            <person name="Mondo S."/>
            <person name="Pangilinan J."/>
            <person name="Riley R."/>
            <person name="Labutti K."/>
            <person name="Andreopoulos B."/>
            <person name="Lipzen A."/>
            <person name="Chen C."/>
            <person name="Yanf M."/>
            <person name="Daum C."/>
            <person name="Ng V."/>
            <person name="Clum A."/>
            <person name="Steindorff A."/>
            <person name="Ohm R."/>
            <person name="Martin F."/>
            <person name="Silar P."/>
            <person name="Natvig D."/>
            <person name="Lalanne C."/>
            <person name="Gautier V."/>
            <person name="Ament-Velasquez S.L."/>
            <person name="Kruys A."/>
            <person name="Hutchinson M.I."/>
            <person name="Powell A.J."/>
            <person name="Barry K."/>
            <person name="Miller A.N."/>
            <person name="Grigoriev I.V."/>
            <person name="Debuchy R."/>
            <person name="Gladieux P."/>
            <person name="Thoren M.H."/>
            <person name="Johannesson H."/>
        </authorList>
    </citation>
    <scope>NUCLEOTIDE SEQUENCE</scope>
    <source>
        <strain evidence="1">CBS 958.72</strain>
    </source>
</reference>